<organism evidence="2 3">
    <name type="scientific">Cirrhinus mrigala</name>
    <name type="common">Mrigala</name>
    <dbReference type="NCBI Taxonomy" id="683832"/>
    <lineage>
        <taxon>Eukaryota</taxon>
        <taxon>Metazoa</taxon>
        <taxon>Chordata</taxon>
        <taxon>Craniata</taxon>
        <taxon>Vertebrata</taxon>
        <taxon>Euteleostomi</taxon>
        <taxon>Actinopterygii</taxon>
        <taxon>Neopterygii</taxon>
        <taxon>Teleostei</taxon>
        <taxon>Ostariophysi</taxon>
        <taxon>Cypriniformes</taxon>
        <taxon>Cyprinidae</taxon>
        <taxon>Labeoninae</taxon>
        <taxon>Labeonini</taxon>
        <taxon>Cirrhinus</taxon>
    </lineage>
</organism>
<dbReference type="Pfam" id="PF14843">
    <property type="entry name" value="GF_recep_IV"/>
    <property type="match status" value="1"/>
</dbReference>
<proteinExistence type="predicted"/>
<dbReference type="FunFam" id="2.10.220.10:FF:000002">
    <property type="entry name" value="Receptor protein-tyrosine kinase"/>
    <property type="match status" value="1"/>
</dbReference>
<dbReference type="InterPro" id="IPR009030">
    <property type="entry name" value="Growth_fac_rcpt_cys_sf"/>
</dbReference>
<accession>A0ABD0S0S8</accession>
<dbReference type="AlphaFoldDB" id="A0ABD0S0S8"/>
<dbReference type="EMBL" id="JAMKFB020000001">
    <property type="protein sequence ID" value="KAL0204268.1"/>
    <property type="molecule type" value="Genomic_DNA"/>
</dbReference>
<keyword evidence="3" id="KW-1185">Reference proteome</keyword>
<dbReference type="Gene3D" id="2.10.220.10">
    <property type="entry name" value="Hormone Receptor, Insulin-like Growth Factor Receptor 1, Chain A, domain 2"/>
    <property type="match status" value="1"/>
</dbReference>
<dbReference type="SUPFAM" id="SSF57184">
    <property type="entry name" value="Growth factor receptor domain"/>
    <property type="match status" value="1"/>
</dbReference>
<dbReference type="Proteomes" id="UP001529510">
    <property type="component" value="Unassembled WGS sequence"/>
</dbReference>
<name>A0ABD0S0S8_CIRMR</name>
<evidence type="ECO:0000259" key="1">
    <source>
        <dbReference type="Pfam" id="PF14843"/>
    </source>
</evidence>
<sequence length="52" mass="5648">GPDHCVKCLNLKDGPNCVEKCPDGLQGANSFIFKYAETNNECHPCHPNCTQG</sequence>
<evidence type="ECO:0000313" key="2">
    <source>
        <dbReference type="EMBL" id="KAL0204268.1"/>
    </source>
</evidence>
<feature type="non-terminal residue" evidence="2">
    <location>
        <position position="1"/>
    </location>
</feature>
<comment type="caution">
    <text evidence="2">The sequence shown here is derived from an EMBL/GenBank/DDBJ whole genome shotgun (WGS) entry which is preliminary data.</text>
</comment>
<protein>
    <recommendedName>
        <fullName evidence="1">Growth factor receptor domain-containing protein</fullName>
    </recommendedName>
</protein>
<dbReference type="InterPro" id="IPR032778">
    <property type="entry name" value="GF_recep_IV"/>
</dbReference>
<gene>
    <name evidence="2" type="ORF">M9458_002286</name>
</gene>
<feature type="domain" description="Growth factor receptor" evidence="1">
    <location>
        <begin position="1"/>
        <end position="52"/>
    </location>
</feature>
<reference evidence="2 3" key="1">
    <citation type="submission" date="2024-05" db="EMBL/GenBank/DDBJ databases">
        <title>Genome sequencing and assembly of Indian major carp, Cirrhinus mrigala (Hamilton, 1822).</title>
        <authorList>
            <person name="Mohindra V."/>
            <person name="Chowdhury L.M."/>
            <person name="Lal K."/>
            <person name="Jena J.K."/>
        </authorList>
    </citation>
    <scope>NUCLEOTIDE SEQUENCE [LARGE SCALE GENOMIC DNA]</scope>
    <source>
        <strain evidence="2">CM1030</strain>
        <tissue evidence="2">Blood</tissue>
    </source>
</reference>
<evidence type="ECO:0000313" key="3">
    <source>
        <dbReference type="Proteomes" id="UP001529510"/>
    </source>
</evidence>
<feature type="non-terminal residue" evidence="2">
    <location>
        <position position="52"/>
    </location>
</feature>